<feature type="region of interest" description="Disordered" evidence="3">
    <location>
        <begin position="1"/>
        <end position="85"/>
    </location>
</feature>
<reference evidence="6 7" key="1">
    <citation type="journal article" date="2011" name="Proc. Natl. Acad. Sci. U.S.A.">
        <title>Evolutionary erosion of yeast sex chromosomes by mating-type switching accidents.</title>
        <authorList>
            <person name="Gordon J.L."/>
            <person name="Armisen D."/>
            <person name="Proux-Wera E."/>
            <person name="Oheigeartaigh S.S."/>
            <person name="Byrne K.P."/>
            <person name="Wolfe K.H."/>
        </authorList>
    </citation>
    <scope>NUCLEOTIDE SEQUENCE [LARGE SCALE GENOMIC DNA]</scope>
    <source>
        <strain evidence="7">ATCC 10597 / BCRC 20456 / CBS 421 / NBRC 0211 / NRRL Y-12639</strain>
    </source>
</reference>
<feature type="domain" description="Sorting nexin/Vps5-like C-terminal" evidence="5">
    <location>
        <begin position="265"/>
        <end position="410"/>
    </location>
</feature>
<evidence type="ECO:0000256" key="3">
    <source>
        <dbReference type="SAM" id="MobiDB-lite"/>
    </source>
</evidence>
<dbReference type="Gene3D" id="1.20.1270.60">
    <property type="entry name" value="Arfaptin homology (AH) domain/BAR domain"/>
    <property type="match status" value="1"/>
</dbReference>
<name>G0W7P4_NAUDC</name>
<accession>G0W7P4</accession>
<evidence type="ECO:0000256" key="1">
    <source>
        <dbReference type="PIRNR" id="PIRNR011791"/>
    </source>
</evidence>
<dbReference type="GO" id="GO:0032266">
    <property type="term" value="F:phosphatidylinositol-3-phosphate binding"/>
    <property type="evidence" value="ECO:0007669"/>
    <property type="project" value="EnsemblFungi"/>
</dbReference>
<feature type="coiled-coil region" evidence="2">
    <location>
        <begin position="354"/>
        <end position="409"/>
    </location>
</feature>
<keyword evidence="7" id="KW-1185">Reference proteome</keyword>
<keyword evidence="1" id="KW-0813">Transport</keyword>
<dbReference type="KEGG" id="ndi:NDAI_0C01440"/>
<dbReference type="Pfam" id="PF00787">
    <property type="entry name" value="PX"/>
    <property type="match status" value="1"/>
</dbReference>
<dbReference type="GO" id="GO:0006886">
    <property type="term" value="P:intracellular protein transport"/>
    <property type="evidence" value="ECO:0007669"/>
    <property type="project" value="TreeGrafter"/>
</dbReference>
<dbReference type="AlphaFoldDB" id="G0W7P4"/>
<evidence type="ECO:0000259" key="5">
    <source>
        <dbReference type="Pfam" id="PF09325"/>
    </source>
</evidence>
<organism evidence="6 7">
    <name type="scientific">Naumovozyma dairenensis (strain ATCC 10597 / BCRC 20456 / CBS 421 / NBRC 0211 / NRRL Y-12639)</name>
    <name type="common">Saccharomyces dairenensis</name>
    <dbReference type="NCBI Taxonomy" id="1071378"/>
    <lineage>
        <taxon>Eukaryota</taxon>
        <taxon>Fungi</taxon>
        <taxon>Dikarya</taxon>
        <taxon>Ascomycota</taxon>
        <taxon>Saccharomycotina</taxon>
        <taxon>Saccharomycetes</taxon>
        <taxon>Saccharomycetales</taxon>
        <taxon>Saccharomycetaceae</taxon>
        <taxon>Naumovozyma</taxon>
    </lineage>
</organism>
<dbReference type="InterPro" id="IPR015404">
    <property type="entry name" value="Vps5_C"/>
</dbReference>
<dbReference type="InterPro" id="IPR001683">
    <property type="entry name" value="PX_dom"/>
</dbReference>
<dbReference type="GO" id="GO:0140318">
    <property type="term" value="F:protein transporter activity"/>
    <property type="evidence" value="ECO:0007669"/>
    <property type="project" value="EnsemblFungi"/>
</dbReference>
<dbReference type="InterPro" id="IPR027267">
    <property type="entry name" value="AH/BAR_dom_sf"/>
</dbReference>
<feature type="domain" description="PX" evidence="4">
    <location>
        <begin position="127"/>
        <end position="207"/>
    </location>
</feature>
<dbReference type="HOGENOM" id="CLU_028982_1_0_1"/>
<evidence type="ECO:0000256" key="2">
    <source>
        <dbReference type="SAM" id="Coils"/>
    </source>
</evidence>
<gene>
    <name evidence="6" type="primary">NDAI0C01440</name>
    <name evidence="6" type="ordered locus">NDAI_0C01440</name>
</gene>
<dbReference type="OMA" id="CIENTEF"/>
<protein>
    <recommendedName>
        <fullName evidence="1">Vacuolar protein sorting-associated protein 17</fullName>
    </recommendedName>
</protein>
<comment type="subunit">
    <text evidence="1">Component of the retromer complex.</text>
</comment>
<comment type="similarity">
    <text evidence="1">Belongs to the VPS17 family.</text>
</comment>
<dbReference type="InterPro" id="IPR014461">
    <property type="entry name" value="Retromer_complex_Vps17"/>
</dbReference>
<feature type="compositionally biased region" description="Polar residues" evidence="3">
    <location>
        <begin position="470"/>
        <end position="483"/>
    </location>
</feature>
<dbReference type="GO" id="GO:0042147">
    <property type="term" value="P:retrograde transport, endosome to Golgi"/>
    <property type="evidence" value="ECO:0007669"/>
    <property type="project" value="EnsemblFungi"/>
</dbReference>
<dbReference type="GO" id="GO:0030905">
    <property type="term" value="C:retromer, tubulation complex"/>
    <property type="evidence" value="ECO:0007669"/>
    <property type="project" value="EnsemblFungi"/>
</dbReference>
<feature type="compositionally biased region" description="Basic and acidic residues" evidence="3">
    <location>
        <begin position="72"/>
        <end position="85"/>
    </location>
</feature>
<evidence type="ECO:0000313" key="6">
    <source>
        <dbReference type="EMBL" id="CCD23805.1"/>
    </source>
</evidence>
<dbReference type="CDD" id="cd07625">
    <property type="entry name" value="BAR_Vps17p"/>
    <property type="match status" value="1"/>
</dbReference>
<dbReference type="InterPro" id="IPR036871">
    <property type="entry name" value="PX_dom_sf"/>
</dbReference>
<dbReference type="SUPFAM" id="SSF64268">
    <property type="entry name" value="PX domain"/>
    <property type="match status" value="1"/>
</dbReference>
<dbReference type="GO" id="GO:0005829">
    <property type="term" value="C:cytosol"/>
    <property type="evidence" value="ECO:0007669"/>
    <property type="project" value="GOC"/>
</dbReference>
<evidence type="ECO:0000313" key="7">
    <source>
        <dbReference type="Proteomes" id="UP000000689"/>
    </source>
</evidence>
<comment type="function">
    <text evidence="1">Component of the membrane-associated retromer complex which is essential in endosome-to-Golgi retrograde transport.</text>
</comment>
<feature type="region of interest" description="Disordered" evidence="3">
    <location>
        <begin position="466"/>
        <end position="493"/>
    </location>
</feature>
<feature type="compositionally biased region" description="Basic and acidic residues" evidence="3">
    <location>
        <begin position="22"/>
        <end position="32"/>
    </location>
</feature>
<dbReference type="PIRSF" id="PIRSF011791">
    <property type="entry name" value="Vps17"/>
    <property type="match status" value="1"/>
</dbReference>
<dbReference type="GO" id="GO:0005768">
    <property type="term" value="C:endosome"/>
    <property type="evidence" value="ECO:0007669"/>
    <property type="project" value="EnsemblFungi"/>
</dbReference>
<feature type="compositionally biased region" description="Polar residues" evidence="3">
    <location>
        <begin position="33"/>
        <end position="71"/>
    </location>
</feature>
<dbReference type="eggNOG" id="KOG2273">
    <property type="taxonomic scope" value="Eukaryota"/>
</dbReference>
<dbReference type="EMBL" id="HE580269">
    <property type="protein sequence ID" value="CCD23805.1"/>
    <property type="molecule type" value="Genomic_DNA"/>
</dbReference>
<dbReference type="RefSeq" id="XP_003669048.1">
    <property type="nucleotide sequence ID" value="XM_003669000.1"/>
</dbReference>
<dbReference type="PANTHER" id="PTHR47433">
    <property type="entry name" value="VACUOLAR PROTEIN SORTING-ASSOCIATED PROTEIN 17"/>
    <property type="match status" value="1"/>
</dbReference>
<dbReference type="Pfam" id="PF09325">
    <property type="entry name" value="Vps5"/>
    <property type="match status" value="1"/>
</dbReference>
<dbReference type="PANTHER" id="PTHR47433:SF1">
    <property type="entry name" value="VACUOLAR PROTEIN SORTING-ASSOCIATED PROTEIN 17"/>
    <property type="match status" value="1"/>
</dbReference>
<dbReference type="InterPro" id="IPR053055">
    <property type="entry name" value="VPS17"/>
</dbReference>
<dbReference type="STRING" id="1071378.G0W7P4"/>
<dbReference type="Gene3D" id="3.30.1520.10">
    <property type="entry name" value="Phox-like domain"/>
    <property type="match status" value="1"/>
</dbReference>
<sequence length="539" mass="61933">MTSTVPYDEFDSPDNNPFAEPPLEHTDTEQPHESNVASTPATTAEQEVVASTQVSPPSASTLAEETSTQPHDNQHENKETNILPERSDNKLHAIIKVLNVERKGALMEKKENPIIIFDITTNVPTFRKTSYKNIKKTYQEFTELFKYLNGSLPECFIPSLPLSYTNYGIQNKEDQVQLLKCFQNWFNRITMDPFVLRNNEFAFFIECDTGSYLPLNKNNISQTTGLKRKTLKQLAPPYDEVMELAEFRPMVKSIYLLVQGIQEKLLKCSKLRKLMVQEENAVGQGFVKLGDLNTSRGSKLYKRFGKILNAIGDVDSIIATMDMGTLYDGLSWIVRDSYVVKETLTDRHLVMRELSQAQQNSKVKQEQARRLRSKRDSNPLKVDDALRSLKQATRTEQELTLKLQKITANMLIEQKEWLEWYESWLITSIKEYTIRRIEYERKKLTLLERVRQDVRKADVKGGLSRLGREMTSSNGQDVSQSIEGDSWTGENRHRTSGEIDFLSHTEFDHTLGLDIQEEANDGSSDEEEKLKLRLIDLNC</sequence>
<dbReference type="GeneID" id="11496702"/>
<proteinExistence type="inferred from homology"/>
<dbReference type="Proteomes" id="UP000000689">
    <property type="component" value="Chromosome 3"/>
</dbReference>
<dbReference type="OrthoDB" id="9976382at2759"/>
<evidence type="ECO:0000259" key="4">
    <source>
        <dbReference type="Pfam" id="PF00787"/>
    </source>
</evidence>
<keyword evidence="2" id="KW-0175">Coiled coil</keyword>
<keyword evidence="1" id="KW-0653">Protein transport</keyword>